<proteinExistence type="predicted"/>
<evidence type="ECO:0000313" key="2">
    <source>
        <dbReference type="EMBL" id="AUG49415.1"/>
    </source>
</evidence>
<keyword evidence="1" id="KW-1133">Transmembrane helix</keyword>
<keyword evidence="2" id="KW-0614">Plasmid</keyword>
<accession>A0A2H5A3Y7</accession>
<keyword evidence="1" id="KW-0812">Transmembrane</keyword>
<dbReference type="Proteomes" id="UP000242917">
    <property type="component" value="Plasmid pNYT1"/>
</dbReference>
<feature type="transmembrane region" description="Helical" evidence="1">
    <location>
        <begin position="44"/>
        <end position="65"/>
    </location>
</feature>
<name>A0A2H5A3Y7_9EURY</name>
<reference evidence="2 3" key="1">
    <citation type="submission" date="2017-01" db="EMBL/GenBank/DDBJ databases">
        <title>A Red Light-Sensitive Sensory Rhodopsin I From Haloarcula taiwanensis, A New Haloarchaeon Isolated From Taiwan.</title>
        <authorList>
            <person name="Yang C.-S."/>
            <person name="Han Y.-A."/>
            <person name="Chen P.-C."/>
            <person name="Ng W.V."/>
            <person name="Chen T.-W."/>
        </authorList>
    </citation>
    <scope>NUCLEOTIDE SEQUENCE [LARGE SCALE GENOMIC DNA]</scope>
    <source>
        <strain evidence="2 3">Taiwanensis</strain>
        <plasmid evidence="2 3">pNYT1</plasmid>
    </source>
</reference>
<feature type="transmembrane region" description="Helical" evidence="1">
    <location>
        <begin position="71"/>
        <end position="93"/>
    </location>
</feature>
<evidence type="ECO:0000313" key="3">
    <source>
        <dbReference type="Proteomes" id="UP000242917"/>
    </source>
</evidence>
<keyword evidence="1" id="KW-0472">Membrane</keyword>
<geneLocation type="plasmid" evidence="2 3">
    <name>pNYT1</name>
</geneLocation>
<evidence type="ECO:0000256" key="1">
    <source>
        <dbReference type="SAM" id="Phobius"/>
    </source>
</evidence>
<organism evidence="2 3">
    <name type="scientific">Haloarcula taiwanensis</name>
    <dbReference type="NCBI Taxonomy" id="1932004"/>
    <lineage>
        <taxon>Archaea</taxon>
        <taxon>Methanobacteriati</taxon>
        <taxon>Methanobacteriota</taxon>
        <taxon>Stenosarchaea group</taxon>
        <taxon>Halobacteria</taxon>
        <taxon>Halobacteriales</taxon>
        <taxon>Haloarculaceae</taxon>
        <taxon>Haloarcula</taxon>
    </lineage>
</organism>
<protein>
    <submittedName>
        <fullName evidence="2">Uncharacterized protein</fullName>
    </submittedName>
</protein>
<feature type="transmembrane region" description="Helical" evidence="1">
    <location>
        <begin position="12"/>
        <end position="32"/>
    </location>
</feature>
<sequence>MPWLSPVGLFENVFVILVGVLSMVFGATQATFEQALSRPTKRERFTLPVGGTLAVVVPIHLYLIFAGAGPLAPMFLAMYLLAGIAGIITAWFASKRPY</sequence>
<gene>
    <name evidence="2" type="ORF">BVU17_17680</name>
</gene>
<dbReference type="AlphaFoldDB" id="A0A2H5A3Y7"/>
<keyword evidence="3" id="KW-1185">Reference proteome</keyword>
<dbReference type="KEGG" id="hta:BVU17_17680"/>
<dbReference type="EMBL" id="CP019156">
    <property type="protein sequence ID" value="AUG49415.1"/>
    <property type="molecule type" value="Genomic_DNA"/>
</dbReference>